<evidence type="ECO:0000313" key="1">
    <source>
        <dbReference type="EMBL" id="KAD3641328.1"/>
    </source>
</evidence>
<reference evidence="1 3" key="1">
    <citation type="submission" date="2019-05" db="EMBL/GenBank/DDBJ databases">
        <title>Mikania micrantha, genome provides insights into the molecular mechanism of rapid growth.</title>
        <authorList>
            <person name="Liu B."/>
        </authorList>
    </citation>
    <scope>NUCLEOTIDE SEQUENCE [LARGE SCALE GENOMIC DNA]</scope>
    <source>
        <strain evidence="1">NLD-2019</strain>
        <tissue evidence="1">Leaf</tissue>
    </source>
</reference>
<gene>
    <name evidence="1" type="ORF">E3N88_30552</name>
    <name evidence="2" type="ORF">E3N88_30589</name>
</gene>
<evidence type="ECO:0000313" key="3">
    <source>
        <dbReference type="Proteomes" id="UP000326396"/>
    </source>
</evidence>
<evidence type="ECO:0000313" key="2">
    <source>
        <dbReference type="EMBL" id="KAD3641365.1"/>
    </source>
</evidence>
<accession>A0A5N6MMI0</accession>
<comment type="caution">
    <text evidence="1">The sequence shown here is derived from an EMBL/GenBank/DDBJ whole genome shotgun (WGS) entry which is preliminary data.</text>
</comment>
<keyword evidence="3" id="KW-1185">Reference proteome</keyword>
<dbReference type="AlphaFoldDB" id="A0A5N6MMI0"/>
<organism evidence="1 3">
    <name type="scientific">Mikania micrantha</name>
    <name type="common">bitter vine</name>
    <dbReference type="NCBI Taxonomy" id="192012"/>
    <lineage>
        <taxon>Eukaryota</taxon>
        <taxon>Viridiplantae</taxon>
        <taxon>Streptophyta</taxon>
        <taxon>Embryophyta</taxon>
        <taxon>Tracheophyta</taxon>
        <taxon>Spermatophyta</taxon>
        <taxon>Magnoliopsida</taxon>
        <taxon>eudicotyledons</taxon>
        <taxon>Gunneridae</taxon>
        <taxon>Pentapetalae</taxon>
        <taxon>asterids</taxon>
        <taxon>campanulids</taxon>
        <taxon>Asterales</taxon>
        <taxon>Asteraceae</taxon>
        <taxon>Asteroideae</taxon>
        <taxon>Heliantheae alliance</taxon>
        <taxon>Eupatorieae</taxon>
        <taxon>Mikania</taxon>
    </lineage>
</organism>
<dbReference type="EMBL" id="SZYD01000015">
    <property type="protein sequence ID" value="KAD3641328.1"/>
    <property type="molecule type" value="Genomic_DNA"/>
</dbReference>
<sequence>MNIPLWQHKIGVILLKKPKDAYTGRLMIKIKSAIRVLNYKKKEGNRDELTEGAEGSLGRSWVKLWGSKEGQLPTIHDPIQIDYSPSAPIIADATDRDKDCGFAGVDELGMQTHALC</sequence>
<protein>
    <submittedName>
        <fullName evidence="1">Uncharacterized protein</fullName>
    </submittedName>
</protein>
<dbReference type="EMBL" id="SZYD01000015">
    <property type="protein sequence ID" value="KAD3641365.1"/>
    <property type="molecule type" value="Genomic_DNA"/>
</dbReference>
<dbReference type="Proteomes" id="UP000326396">
    <property type="component" value="Linkage Group LG5"/>
</dbReference>
<name>A0A5N6MMI0_9ASTR</name>
<proteinExistence type="predicted"/>